<dbReference type="InterPro" id="IPR017938">
    <property type="entry name" value="Riboflavin_synthase-like_b-brl"/>
</dbReference>
<evidence type="ECO:0000259" key="3">
    <source>
        <dbReference type="PROSITE" id="PS51384"/>
    </source>
</evidence>
<dbReference type="SUPFAM" id="SSF63380">
    <property type="entry name" value="Riboflavin synthase domain-like"/>
    <property type="match status" value="1"/>
</dbReference>
<gene>
    <name evidence="4" type="ORF">PV02_06590</name>
</gene>
<accession>A0AAE3KY88</accession>
<dbReference type="InterPro" id="IPR017927">
    <property type="entry name" value="FAD-bd_FR_type"/>
</dbReference>
<dbReference type="SUPFAM" id="SSF52343">
    <property type="entry name" value="Ferredoxin reductase-like, C-terminal NADP-linked domain"/>
    <property type="match status" value="1"/>
</dbReference>
<dbReference type="InterPro" id="IPR019480">
    <property type="entry name" value="Dihydroorotate_DH_Fe-S-bd"/>
</dbReference>
<feature type="binding site" evidence="2">
    <location>
        <position position="223"/>
    </location>
    <ligand>
        <name>[2Fe-2S] cluster</name>
        <dbReference type="ChEBI" id="CHEBI:190135"/>
    </ligand>
</feature>
<comment type="cofactor">
    <cofactor evidence="2">
        <name>[2Fe-2S] cluster</name>
        <dbReference type="ChEBI" id="CHEBI:190135"/>
    </cofactor>
    <text evidence="2">Binds 1 [2Fe-2S] cluster per subunit.</text>
</comment>
<feature type="domain" description="FAD-binding FR-type" evidence="3">
    <location>
        <begin position="1"/>
        <end position="96"/>
    </location>
</feature>
<dbReference type="CDD" id="cd06219">
    <property type="entry name" value="DHOD_e_trans_like1"/>
    <property type="match status" value="1"/>
</dbReference>
<keyword evidence="1" id="KW-0285">Flavoprotein</keyword>
<evidence type="ECO:0000313" key="4">
    <source>
        <dbReference type="EMBL" id="MCQ6962764.1"/>
    </source>
</evidence>
<proteinExistence type="predicted"/>
<dbReference type="InterPro" id="IPR012165">
    <property type="entry name" value="Cyt_c3_hydrogenase_gsu"/>
</dbReference>
<keyword evidence="2" id="KW-0408">Iron</keyword>
<dbReference type="GO" id="GO:0046872">
    <property type="term" value="F:metal ion binding"/>
    <property type="evidence" value="ECO:0007669"/>
    <property type="project" value="UniProtKB-KW"/>
</dbReference>
<dbReference type="PANTHER" id="PTHR43513:SF3">
    <property type="entry name" value="DIHYDROOROTATE DEHYDROGENASE B (NAD(+)), ELECTRON TRANSFER SUBUNIT-RELATED"/>
    <property type="match status" value="1"/>
</dbReference>
<dbReference type="PROSITE" id="PS51384">
    <property type="entry name" value="FAD_FR"/>
    <property type="match status" value="1"/>
</dbReference>
<dbReference type="GO" id="GO:0004324">
    <property type="term" value="F:ferredoxin-NADP+ reductase activity"/>
    <property type="evidence" value="ECO:0007669"/>
    <property type="project" value="UniProtKB-EC"/>
</dbReference>
<dbReference type="GO" id="GO:0006221">
    <property type="term" value="P:pyrimidine nucleotide biosynthetic process"/>
    <property type="evidence" value="ECO:0007669"/>
    <property type="project" value="InterPro"/>
</dbReference>
<evidence type="ECO:0000256" key="1">
    <source>
        <dbReference type="PIRSR" id="PIRSR006816-1"/>
    </source>
</evidence>
<dbReference type="RefSeq" id="WP_256622600.1">
    <property type="nucleotide sequence ID" value="NZ_JTEO01000004.1"/>
</dbReference>
<keyword evidence="5" id="KW-1185">Reference proteome</keyword>
<keyword evidence="2" id="KW-0479">Metal-binding</keyword>
<reference evidence="4 5" key="1">
    <citation type="journal article" date="2011" name="Appl. Environ. Microbiol.">
        <title>Methanogenic archaea isolated from Taiwan's Chelungpu fault.</title>
        <authorList>
            <person name="Wu S.Y."/>
            <person name="Lai M.C."/>
        </authorList>
    </citation>
    <scope>NUCLEOTIDE SEQUENCE [LARGE SCALE GENOMIC DNA]</scope>
    <source>
        <strain evidence="4 5">St545Mb</strain>
    </source>
</reference>
<dbReference type="InterPro" id="IPR001433">
    <property type="entry name" value="OxRdtase_FAD/NAD-bd"/>
</dbReference>
<dbReference type="InterPro" id="IPR039261">
    <property type="entry name" value="FNR_nucleotide-bd"/>
</dbReference>
<dbReference type="EC" id="1.18.1.2" evidence="4"/>
<evidence type="ECO:0000256" key="2">
    <source>
        <dbReference type="PIRSR" id="PIRSR006816-2"/>
    </source>
</evidence>
<dbReference type="NCBIfam" id="NF004862">
    <property type="entry name" value="PRK06222.1"/>
    <property type="match status" value="1"/>
</dbReference>
<dbReference type="InterPro" id="IPR050353">
    <property type="entry name" value="PyrK_electron_transfer"/>
</dbReference>
<name>A0AAE3KY88_9EURY</name>
<evidence type="ECO:0000313" key="5">
    <source>
        <dbReference type="Proteomes" id="UP001206983"/>
    </source>
</evidence>
<dbReference type="Proteomes" id="UP001206983">
    <property type="component" value="Unassembled WGS sequence"/>
</dbReference>
<comment type="caution">
    <text evidence="4">The sequence shown here is derived from an EMBL/GenBank/DDBJ whole genome shotgun (WGS) entry which is preliminary data.</text>
</comment>
<sequence>MSYTILEKKQIAPQVHLMKVLAPDVAKAAKAGQFIILRIDETSERIPLTIADFDADEGYVTIIFQEMGKTTKQLAQMTDRDVLLDFVGPLGKPADVRKLGTVILVGGGVGIAPVYPQVKAYRDAGNKVISVIGARNKDLLILEDEMQAASDELYIATDDGSKGHHGFVTDVAKKILDSGEKIARIVVIGPPILMKVAAGMTAPYGVETIVSLNPIMIDGTGMCGGCRVSVGGETKFACVDGPEFDAHKVDFNLLMSRLGLYRPEEAQCQENHQCTCRSGN</sequence>
<protein>
    <submittedName>
        <fullName evidence="4">Ferredoxin-NADP reductase</fullName>
        <ecNumber evidence="4">1.18.1.2</ecNumber>
    </submittedName>
</protein>
<dbReference type="GO" id="GO:0051537">
    <property type="term" value="F:2 iron, 2 sulfur cluster binding"/>
    <property type="evidence" value="ECO:0007669"/>
    <property type="project" value="UniProtKB-KW"/>
</dbReference>
<keyword evidence="2" id="KW-0411">Iron-sulfur</keyword>
<dbReference type="Gene3D" id="3.40.50.80">
    <property type="entry name" value="Nucleotide-binding domain of ferredoxin-NADP reductase (FNR) module"/>
    <property type="match status" value="1"/>
</dbReference>
<feature type="binding site" evidence="2">
    <location>
        <position position="238"/>
    </location>
    <ligand>
        <name>[2Fe-2S] cluster</name>
        <dbReference type="ChEBI" id="CHEBI:190135"/>
    </ligand>
</feature>
<dbReference type="PIRSF" id="PIRSF006816">
    <property type="entry name" value="Cyc3_hyd_g"/>
    <property type="match status" value="1"/>
</dbReference>
<feature type="binding site" evidence="1">
    <location>
        <begin position="63"/>
        <end position="65"/>
    </location>
    <ligand>
        <name>FAD</name>
        <dbReference type="ChEBI" id="CHEBI:57692"/>
    </ligand>
</feature>
<keyword evidence="2" id="KW-0001">2Fe-2S</keyword>
<dbReference type="Pfam" id="PF00175">
    <property type="entry name" value="NAD_binding_1"/>
    <property type="match status" value="1"/>
</dbReference>
<keyword evidence="4" id="KW-0560">Oxidoreductase</keyword>
<dbReference type="GO" id="GO:0050660">
    <property type="term" value="F:flavin adenine dinucleotide binding"/>
    <property type="evidence" value="ECO:0007669"/>
    <property type="project" value="InterPro"/>
</dbReference>
<keyword evidence="1" id="KW-0274">FAD</keyword>
<dbReference type="Pfam" id="PF10418">
    <property type="entry name" value="DHODB_Fe-S_bind"/>
    <property type="match status" value="1"/>
</dbReference>
<dbReference type="PANTHER" id="PTHR43513">
    <property type="entry name" value="DIHYDROOROTATE DEHYDROGENASE B (NAD(+)), ELECTRON TRANSFER SUBUNIT"/>
    <property type="match status" value="1"/>
</dbReference>
<comment type="cofactor">
    <cofactor evidence="1">
        <name>FAD</name>
        <dbReference type="ChEBI" id="CHEBI:57692"/>
    </cofactor>
    <text evidence="1">Binds 1 FAD per subunit.</text>
</comment>
<dbReference type="EMBL" id="JTEO01000004">
    <property type="protein sequence ID" value="MCQ6962764.1"/>
    <property type="molecule type" value="Genomic_DNA"/>
</dbReference>
<dbReference type="AlphaFoldDB" id="A0AAE3KY88"/>
<organism evidence="4 5">
    <name type="scientific">Methanolobus chelungpuianus</name>
    <dbReference type="NCBI Taxonomy" id="502115"/>
    <lineage>
        <taxon>Archaea</taxon>
        <taxon>Methanobacteriati</taxon>
        <taxon>Methanobacteriota</taxon>
        <taxon>Stenosarchaea group</taxon>
        <taxon>Methanomicrobia</taxon>
        <taxon>Methanosarcinales</taxon>
        <taxon>Methanosarcinaceae</taxon>
        <taxon>Methanolobus</taxon>
    </lineage>
</organism>
<dbReference type="Gene3D" id="2.40.30.10">
    <property type="entry name" value="Translation factors"/>
    <property type="match status" value="1"/>
</dbReference>
<feature type="binding site" evidence="2">
    <location>
        <position position="226"/>
    </location>
    <ligand>
        <name>[2Fe-2S] cluster</name>
        <dbReference type="ChEBI" id="CHEBI:190135"/>
    </ligand>
</feature>